<evidence type="ECO:0000256" key="4">
    <source>
        <dbReference type="RuleBase" id="RU361183"/>
    </source>
</evidence>
<proteinExistence type="predicted"/>
<organism evidence="6 7">
    <name type="scientific">Cordylochernes scorpioides</name>
    <dbReference type="NCBI Taxonomy" id="51811"/>
    <lineage>
        <taxon>Eukaryota</taxon>
        <taxon>Metazoa</taxon>
        <taxon>Ecdysozoa</taxon>
        <taxon>Arthropoda</taxon>
        <taxon>Chelicerata</taxon>
        <taxon>Arachnida</taxon>
        <taxon>Pseudoscorpiones</taxon>
        <taxon>Cheliferoidea</taxon>
        <taxon>Chernetidae</taxon>
        <taxon>Cordylochernes</taxon>
    </lineage>
</organism>
<dbReference type="InterPro" id="IPR024079">
    <property type="entry name" value="MetalloPept_cat_dom_sf"/>
</dbReference>
<dbReference type="SMART" id="SM00235">
    <property type="entry name" value="ZnMc"/>
    <property type="match status" value="1"/>
</dbReference>
<dbReference type="Proteomes" id="UP001235939">
    <property type="component" value="Chromosome 06"/>
</dbReference>
<dbReference type="InterPro" id="IPR006026">
    <property type="entry name" value="Peptidase_Metallo"/>
</dbReference>
<evidence type="ECO:0000256" key="2">
    <source>
        <dbReference type="ARBA" id="ARBA00025529"/>
    </source>
</evidence>
<dbReference type="Gene3D" id="3.40.390.10">
    <property type="entry name" value="Collagenase (Catalytic Domain)"/>
    <property type="match status" value="1"/>
</dbReference>
<comment type="function">
    <text evidence="2">Zinc metalloprotease. Provoques deadhesion of endothelial cells from cell cultures, and also degradation of fibronectin, fibrinogen and gelatin in vitro. Its role in the venom is not fully understood but it might act as a spreading factor that facilitates diffusion of other venom toxins. Alternatively, it might be involved in the proteolytic processing of other venom toxins or it might play a role in extra-oral digestion of prey.</text>
</comment>
<dbReference type="InterPro" id="IPR001506">
    <property type="entry name" value="Peptidase_M12A"/>
</dbReference>
<comment type="caution">
    <text evidence="3">Lacks conserved residue(s) required for the propagation of feature annotation.</text>
</comment>
<feature type="binding site" evidence="3">
    <location>
        <position position="57"/>
    </location>
    <ligand>
        <name>Zn(2+)</name>
        <dbReference type="ChEBI" id="CHEBI:29105"/>
        <note>catalytic</note>
    </ligand>
</feature>
<accession>A0ABY6KJ50</accession>
<dbReference type="PRINTS" id="PR00480">
    <property type="entry name" value="ASTACIN"/>
</dbReference>
<dbReference type="PANTHER" id="PTHR10127">
    <property type="entry name" value="DISCOIDIN, CUB, EGF, LAMININ , AND ZINC METALLOPROTEASE DOMAIN CONTAINING"/>
    <property type="match status" value="1"/>
</dbReference>
<dbReference type="PROSITE" id="PS51864">
    <property type="entry name" value="ASTACIN"/>
    <property type="match status" value="1"/>
</dbReference>
<evidence type="ECO:0000259" key="5">
    <source>
        <dbReference type="PROSITE" id="PS51864"/>
    </source>
</evidence>
<keyword evidence="3 4" id="KW-0479">Metal-binding</keyword>
<comment type="subunit">
    <text evidence="1">Monomer.</text>
</comment>
<dbReference type="EMBL" id="CP092868">
    <property type="protein sequence ID" value="UYV68849.1"/>
    <property type="molecule type" value="Genomic_DNA"/>
</dbReference>
<feature type="domain" description="Peptidase M12A" evidence="5">
    <location>
        <begin position="1"/>
        <end position="159"/>
    </location>
</feature>
<dbReference type="PANTHER" id="PTHR10127:SF883">
    <property type="entry name" value="ZINC METALLOPROTEINASE NAS-8"/>
    <property type="match status" value="1"/>
</dbReference>
<gene>
    <name evidence="6" type="ORF">LAZ67_6001282</name>
</gene>
<feature type="binding site" evidence="3">
    <location>
        <position position="61"/>
    </location>
    <ligand>
        <name>Zn(2+)</name>
        <dbReference type="ChEBI" id="CHEBI:29105"/>
        <note>catalytic</note>
    </ligand>
</feature>
<keyword evidence="3 4" id="KW-0378">Hydrolase</keyword>
<dbReference type="SUPFAM" id="SSF55486">
    <property type="entry name" value="Metalloproteases ('zincins'), catalytic domain"/>
    <property type="match status" value="1"/>
</dbReference>
<keyword evidence="3 4" id="KW-0862">Zinc</keyword>
<evidence type="ECO:0000256" key="3">
    <source>
        <dbReference type="PROSITE-ProRule" id="PRU01211"/>
    </source>
</evidence>
<feature type="active site" evidence="3">
    <location>
        <position position="58"/>
    </location>
</feature>
<protein>
    <recommendedName>
        <fullName evidence="4">Metalloendopeptidase</fullName>
        <ecNumber evidence="4">3.4.24.-</ecNumber>
    </recommendedName>
</protein>
<evidence type="ECO:0000313" key="7">
    <source>
        <dbReference type="Proteomes" id="UP001235939"/>
    </source>
</evidence>
<evidence type="ECO:0000256" key="1">
    <source>
        <dbReference type="ARBA" id="ARBA00011245"/>
    </source>
</evidence>
<evidence type="ECO:0000313" key="6">
    <source>
        <dbReference type="EMBL" id="UYV68849.1"/>
    </source>
</evidence>
<feature type="binding site" evidence="3">
    <location>
        <position position="67"/>
    </location>
    <ligand>
        <name>Zn(2+)</name>
        <dbReference type="ChEBI" id="CHEBI:29105"/>
        <note>catalytic</note>
    </ligand>
</feature>
<dbReference type="Pfam" id="PF01400">
    <property type="entry name" value="Astacin"/>
    <property type="match status" value="1"/>
</dbReference>
<keyword evidence="3 4" id="KW-0645">Protease</keyword>
<keyword evidence="3 4" id="KW-0482">Metalloprotease</keyword>
<sequence>MSYFKKDTCISFVPRKDQNDYIYIDAEDGCYSSWGRDGGRQIVSLDEGCEPFGTILHELNHAVGFDHEQCRSDRDDHIEVLWDNIEKDEWDQFAKLEPHQNRLLSPFDFNSIMLYGPETFSKNGRPTIKAKSGIDIIEVYDKFVLSKEDIKRINKLYKC</sequence>
<keyword evidence="7" id="KW-1185">Reference proteome</keyword>
<reference evidence="6 7" key="1">
    <citation type="submission" date="2022-01" db="EMBL/GenBank/DDBJ databases">
        <title>A chromosomal length assembly of Cordylochernes scorpioides.</title>
        <authorList>
            <person name="Zeh D."/>
            <person name="Zeh J."/>
        </authorList>
    </citation>
    <scope>NUCLEOTIDE SEQUENCE [LARGE SCALE GENOMIC DNA]</scope>
    <source>
        <strain evidence="6">IN4F17</strain>
        <tissue evidence="6">Whole Body</tissue>
    </source>
</reference>
<comment type="cofactor">
    <cofactor evidence="3 4">
        <name>Zn(2+)</name>
        <dbReference type="ChEBI" id="CHEBI:29105"/>
    </cofactor>
    <text evidence="3 4">Binds 1 zinc ion per subunit.</text>
</comment>
<dbReference type="EC" id="3.4.24.-" evidence="4"/>
<name>A0ABY6KJ50_9ARAC</name>